<keyword evidence="7" id="KW-0051">Antiviral defense</keyword>
<keyword evidence="2" id="KW-0808">Transferase</keyword>
<dbReference type="InterPro" id="IPR043502">
    <property type="entry name" value="DNA/RNA_pol_sf"/>
</dbReference>
<dbReference type="SUPFAM" id="SSF56672">
    <property type="entry name" value="DNA/RNA polymerases"/>
    <property type="match status" value="1"/>
</dbReference>
<dbReference type="Proteomes" id="UP000054197">
    <property type="component" value="Unassembled WGS sequence"/>
</dbReference>
<evidence type="ECO:0000256" key="4">
    <source>
        <dbReference type="ARBA" id="ARBA00022723"/>
    </source>
</evidence>
<organism evidence="11 12">
    <name type="scientific">Pseudomonas fluorescens ICMP 11288</name>
    <dbReference type="NCBI Taxonomy" id="1198309"/>
    <lineage>
        <taxon>Bacteria</taxon>
        <taxon>Pseudomonadati</taxon>
        <taxon>Pseudomonadota</taxon>
        <taxon>Gammaproteobacteria</taxon>
        <taxon>Pseudomonadales</taxon>
        <taxon>Pseudomonadaceae</taxon>
        <taxon>Pseudomonas</taxon>
    </lineage>
</organism>
<evidence type="ECO:0000256" key="5">
    <source>
        <dbReference type="ARBA" id="ARBA00022842"/>
    </source>
</evidence>
<dbReference type="PANTHER" id="PTHR34047:SF7">
    <property type="entry name" value="RNA-DIRECTED DNA POLYMERASE"/>
    <property type="match status" value="1"/>
</dbReference>
<dbReference type="GO" id="GO:0051607">
    <property type="term" value="P:defense response to virus"/>
    <property type="evidence" value="ECO:0007669"/>
    <property type="project" value="UniProtKB-KW"/>
</dbReference>
<dbReference type="PRINTS" id="PR00866">
    <property type="entry name" value="RNADNAPOLMS"/>
</dbReference>
<keyword evidence="6" id="KW-0695">RNA-directed DNA polymerase</keyword>
<dbReference type="InterPro" id="IPR000123">
    <property type="entry name" value="Reverse_transcriptase_msDNA"/>
</dbReference>
<dbReference type="PANTHER" id="PTHR34047">
    <property type="entry name" value="NUCLEAR INTRON MATURASE 1, MITOCHONDRIAL-RELATED"/>
    <property type="match status" value="1"/>
</dbReference>
<reference evidence="11 12" key="1">
    <citation type="submission" date="2015-09" db="EMBL/GenBank/DDBJ databases">
        <title>Genome sequence of ICMP 11288.</title>
        <authorList>
            <person name="Visnovsky S."/>
            <person name="Lu A."/>
            <person name="Panda P."/>
            <person name="Pitman A."/>
        </authorList>
    </citation>
    <scope>NUCLEOTIDE SEQUENCE [LARGE SCALE GENOMIC DNA]</scope>
    <source>
        <strain evidence="11 12">ICMP 11288</strain>
    </source>
</reference>
<dbReference type="GO" id="GO:0003723">
    <property type="term" value="F:RNA binding"/>
    <property type="evidence" value="ECO:0007669"/>
    <property type="project" value="InterPro"/>
</dbReference>
<accession>A0A0W0HFZ7</accession>
<gene>
    <name evidence="11" type="ORF">AO063_03230</name>
</gene>
<evidence type="ECO:0000313" key="11">
    <source>
        <dbReference type="EMBL" id="KTB59603.1"/>
    </source>
</evidence>
<proteinExistence type="inferred from homology"/>
<dbReference type="InterPro" id="IPR051083">
    <property type="entry name" value="GrpII_Intron_Splice-Mob/Def"/>
</dbReference>
<dbReference type="NCBIfam" id="NF038233">
    <property type="entry name" value="retron_St85_RT"/>
    <property type="match status" value="1"/>
</dbReference>
<dbReference type="InterPro" id="IPR000477">
    <property type="entry name" value="RT_dom"/>
</dbReference>
<feature type="domain" description="Reverse transcriptase" evidence="10">
    <location>
        <begin position="15"/>
        <end position="239"/>
    </location>
</feature>
<keyword evidence="4" id="KW-0479">Metal-binding</keyword>
<comment type="caution">
    <text evidence="11">The sequence shown here is derived from an EMBL/GenBank/DDBJ whole genome shotgun (WGS) entry which is preliminary data.</text>
</comment>
<dbReference type="GO" id="GO:0003964">
    <property type="term" value="F:RNA-directed DNA polymerase activity"/>
    <property type="evidence" value="ECO:0007669"/>
    <property type="project" value="UniProtKB-KW"/>
</dbReference>
<evidence type="ECO:0000313" key="12">
    <source>
        <dbReference type="Proteomes" id="UP000054197"/>
    </source>
</evidence>
<comment type="catalytic activity">
    <reaction evidence="9">
        <text>DNA(n) + a 2'-deoxyribonucleoside 5'-triphosphate = DNA(n+1) + diphosphate</text>
        <dbReference type="Rhea" id="RHEA:22508"/>
        <dbReference type="Rhea" id="RHEA-COMP:17339"/>
        <dbReference type="Rhea" id="RHEA-COMP:17340"/>
        <dbReference type="ChEBI" id="CHEBI:33019"/>
        <dbReference type="ChEBI" id="CHEBI:61560"/>
        <dbReference type="ChEBI" id="CHEBI:173112"/>
        <dbReference type="EC" id="2.7.7.49"/>
    </reaction>
</comment>
<dbReference type="RefSeq" id="WP_058421842.1">
    <property type="nucleotide sequence ID" value="NZ_LKEF01000044.1"/>
</dbReference>
<evidence type="ECO:0000256" key="8">
    <source>
        <dbReference type="ARBA" id="ARBA00034120"/>
    </source>
</evidence>
<dbReference type="GO" id="GO:0046872">
    <property type="term" value="F:metal ion binding"/>
    <property type="evidence" value="ECO:0007669"/>
    <property type="project" value="UniProtKB-KW"/>
</dbReference>
<keyword evidence="3" id="KW-0548">Nucleotidyltransferase</keyword>
<name>A0A0W0HFZ7_PSEFL</name>
<dbReference type="AlphaFoldDB" id="A0A0W0HFZ7"/>
<dbReference type="Pfam" id="PF00078">
    <property type="entry name" value="RVT_1"/>
    <property type="match status" value="1"/>
</dbReference>
<dbReference type="EC" id="2.7.7.49" evidence="1"/>
<evidence type="ECO:0000256" key="2">
    <source>
        <dbReference type="ARBA" id="ARBA00022679"/>
    </source>
</evidence>
<evidence type="ECO:0000256" key="1">
    <source>
        <dbReference type="ARBA" id="ARBA00012493"/>
    </source>
</evidence>
<evidence type="ECO:0000256" key="6">
    <source>
        <dbReference type="ARBA" id="ARBA00022918"/>
    </source>
</evidence>
<comment type="similarity">
    <text evidence="8">Belongs to the bacterial reverse transcriptase family.</text>
</comment>
<keyword evidence="5" id="KW-0460">Magnesium</keyword>
<dbReference type="EMBL" id="LKEF01000044">
    <property type="protein sequence ID" value="KTB59603.1"/>
    <property type="molecule type" value="Genomic_DNA"/>
</dbReference>
<protein>
    <recommendedName>
        <fullName evidence="1">RNA-directed DNA polymerase</fullName>
        <ecNumber evidence="1">2.7.7.49</ecNumber>
    </recommendedName>
</protein>
<evidence type="ECO:0000256" key="9">
    <source>
        <dbReference type="ARBA" id="ARBA00048173"/>
    </source>
</evidence>
<evidence type="ECO:0000259" key="10">
    <source>
        <dbReference type="PROSITE" id="PS50878"/>
    </source>
</evidence>
<evidence type="ECO:0000256" key="7">
    <source>
        <dbReference type="ARBA" id="ARBA00023118"/>
    </source>
</evidence>
<evidence type="ECO:0000256" key="3">
    <source>
        <dbReference type="ARBA" id="ARBA00022695"/>
    </source>
</evidence>
<sequence length="321" mass="36683">MSILELLSQKLMMSSSELRLFIKTAPYRYKVYPILKRSGKGIRLIAQPTDVLKMMQRMVADESLSGLPVHACATAYREGLSIKDNAEAHAKNQYLLKMDFSDFFPSMGPSDLVKHIEKHKGSITAEDAYMVKKLFFWARKKDPIHRLSIGAPSSPLISNTLMYDFDCALQEYCDKLSITYTRYADDITFTTNTKEILSAIPNYIEGLCERISYPKLKINNQKTVFSSKKNNRHVTGLVISNEDKVSLGRERKRYIRSLIHKSIAEAMTSEEIYNLRGLLAFSKHVEPTFYQSVIKKYGQPAIYFIETFQSAQKAAKVINKT</sequence>
<dbReference type="CDD" id="cd03487">
    <property type="entry name" value="RT_Bac_retron_II"/>
    <property type="match status" value="1"/>
</dbReference>
<dbReference type="PROSITE" id="PS50878">
    <property type="entry name" value="RT_POL"/>
    <property type="match status" value="1"/>
</dbReference>